<dbReference type="Pfam" id="PF18962">
    <property type="entry name" value="Por_Secre_tail"/>
    <property type="match status" value="1"/>
</dbReference>
<dbReference type="EMBL" id="JAPDPJ010000010">
    <property type="protein sequence ID" value="MCW3786086.1"/>
    <property type="molecule type" value="Genomic_DNA"/>
</dbReference>
<feature type="domain" description="YDG" evidence="2">
    <location>
        <begin position="885"/>
        <end position="963"/>
    </location>
</feature>
<evidence type="ECO:0000256" key="1">
    <source>
        <dbReference type="SAM" id="SignalP"/>
    </source>
</evidence>
<dbReference type="NCBIfam" id="TIGR04183">
    <property type="entry name" value="Por_Secre_tail"/>
    <property type="match status" value="1"/>
</dbReference>
<keyword evidence="6" id="KW-1185">Reference proteome</keyword>
<evidence type="ECO:0000259" key="4">
    <source>
        <dbReference type="Pfam" id="PF18962"/>
    </source>
</evidence>
<sequence>MKIVNLFKSILFFLLLLSYGNAYSKTIYVATDGDGTDGSSWATAYTHIQAAIDAAVSGDAIWVKEGVYYADPLAPGLVEDVNRALSITLKSGVKLYGGFTADEVTIDDRPMLDLNGNGIIDSWEYSSPTVISGEIQNDGDKTNNTQHILIVPDGADVNTLVDGFTFEDGYSDVQSTVTGIGTFTYASGVIISGGKLIGCMIQNCESNSVFDSYGGGLVAHNADVEGCYVDGCTITGRSIYGGGVYLNTSNMECSLVKNCGLDALVSSGGTFGGGVYSTTSVIDSCYVIGNSANPESNFKGYGGGMYNSNSHVIDCTIADNNAEGVEGFGGGVYGISSTYINTLLYNNETSSTGGGAYGFTSYFTNCVVSNNKTTGTNAIGGGAYGDTESTFYNTVFWGNTSSGTSPNLRLSTGGEAFNCAFDSNVTGTNAVLISPSNQGAEAGVLYPHFMSPTTFVGNTNGDAANESELAVADWNITFSSDLMERGDNNGFYEAFVGVDLDGDGAKTKNLDKFTDFINEYRLFNYKIDIGAFEPAFVELTLPAPITMEYGLTLGEILLEDGSALDLRSNSDIPGVYSFTDASTVPQYENGDAKKYRVVFTPEDIVTFAPIYDSIDVTITAKELTMSGLSADDKVYDGNTDVTFSGTATLEGIVGTDDVTLNATGIYAAFEDENAGVDKNVNFSGYTLSGVDAGNYTLSLSGALATITPKPVSVSPLTANDRDYDGTVDATYSGTPEVLGAIVGDDVSVDASSGVGLFDSKVVGVDKPVAFAGFKLTGADAGNYALSQPADSKATISPLAVVVEGVSAADKVYDGTSIATIQGTAVVNGVIQNDNVTLNETSVSASFDSKMVGVDKTVTFSGYFIMGADAVNYSLSQPDTDLADITAKELSVSGLSAEDKQYDGSASATLSGSATLNGAVGSDDVNLNTGSILATFSDANVGTAKEINISGVSLSGLDQSNYTLTIPALTADITPVEIIIVADNISIDYGDADPELTYVVTSGSLVGSDNFTGNLEREAGDNAGTYNITQGSLAISTNYNISFTPAVFTINKAANVIDFSLTPTSYYLNETDQITLDATSTSGLTIAYSSSDPNILSVSGNVLTVHSFGAVTITASDAGGTNYIAASDVSVDLTIAVAVIQKGTSMLLVNNTKEVFTSYQWYKNGSAISGATKQYYYDANGLSGEYYCKLDGRFDSDSWTGGVNAVTMDVYPSPALKGATFTVEFDRVDESSLNNSTMSIYSVTGALIKKMSNVNSVNQLQLTEPGIYIIKTEGEVQTVKKIIVK</sequence>
<dbReference type="InterPro" id="IPR041286">
    <property type="entry name" value="MBG_2"/>
</dbReference>
<dbReference type="Gene3D" id="2.160.20.10">
    <property type="entry name" value="Single-stranded right-handed beta-helix, Pectin lyase-like"/>
    <property type="match status" value="1"/>
</dbReference>
<comment type="caution">
    <text evidence="5">The sequence shown here is derived from an EMBL/GenBank/DDBJ whole genome shotgun (WGS) entry which is preliminary data.</text>
</comment>
<feature type="signal peptide" evidence="1">
    <location>
        <begin position="1"/>
        <end position="24"/>
    </location>
</feature>
<dbReference type="InterPro" id="IPR041248">
    <property type="entry name" value="YDG"/>
</dbReference>
<dbReference type="InterPro" id="IPR011050">
    <property type="entry name" value="Pectin_lyase_fold/virulence"/>
</dbReference>
<feature type="domain" description="MBG" evidence="3">
    <location>
        <begin position="978"/>
        <end position="1048"/>
    </location>
</feature>
<feature type="domain" description="YDG" evidence="2">
    <location>
        <begin position="619"/>
        <end position="697"/>
    </location>
</feature>
<dbReference type="Proteomes" id="UP001209229">
    <property type="component" value="Unassembled WGS sequence"/>
</dbReference>
<dbReference type="InterPro" id="IPR026444">
    <property type="entry name" value="Secre_tail"/>
</dbReference>
<feature type="domain" description="Secretion system C-terminal sorting" evidence="4">
    <location>
        <begin position="1209"/>
        <end position="1283"/>
    </location>
</feature>
<proteinExistence type="predicted"/>
<dbReference type="Pfam" id="PF18676">
    <property type="entry name" value="MBG_2"/>
    <property type="match status" value="1"/>
</dbReference>
<dbReference type="Gene3D" id="2.60.40.1080">
    <property type="match status" value="1"/>
</dbReference>
<evidence type="ECO:0000259" key="2">
    <source>
        <dbReference type="Pfam" id="PF18657"/>
    </source>
</evidence>
<reference evidence="5" key="1">
    <citation type="submission" date="2022-10" db="EMBL/GenBank/DDBJ databases">
        <authorList>
            <person name="Yu W.X."/>
        </authorList>
    </citation>
    <scope>NUCLEOTIDE SEQUENCE</scope>
    <source>
        <strain evidence="5">AAT</strain>
    </source>
</reference>
<evidence type="ECO:0000313" key="5">
    <source>
        <dbReference type="EMBL" id="MCW3786086.1"/>
    </source>
</evidence>
<dbReference type="InterPro" id="IPR008964">
    <property type="entry name" value="Invasin/intimin_cell_adhesion"/>
</dbReference>
<dbReference type="InterPro" id="IPR012334">
    <property type="entry name" value="Pectin_lyas_fold"/>
</dbReference>
<feature type="domain" description="YDG" evidence="2">
    <location>
        <begin position="707"/>
        <end position="787"/>
    </location>
</feature>
<protein>
    <submittedName>
        <fullName evidence="5">YDG domain-containing protein</fullName>
    </submittedName>
</protein>
<feature type="domain" description="YDG" evidence="2">
    <location>
        <begin position="797"/>
        <end position="877"/>
    </location>
</feature>
<evidence type="ECO:0000313" key="6">
    <source>
        <dbReference type="Proteomes" id="UP001209229"/>
    </source>
</evidence>
<name>A0AAE3M2I8_9BACT</name>
<feature type="chain" id="PRO_5042018028" evidence="1">
    <location>
        <begin position="25"/>
        <end position="1284"/>
    </location>
</feature>
<keyword evidence="1" id="KW-0732">Signal</keyword>
<dbReference type="SUPFAM" id="SSF49373">
    <property type="entry name" value="Invasin/intimin cell-adhesion fragments"/>
    <property type="match status" value="1"/>
</dbReference>
<accession>A0AAE3M2I8</accession>
<organism evidence="5 6">
    <name type="scientific">Plebeiibacterium sediminum</name>
    <dbReference type="NCBI Taxonomy" id="2992112"/>
    <lineage>
        <taxon>Bacteria</taxon>
        <taxon>Pseudomonadati</taxon>
        <taxon>Bacteroidota</taxon>
        <taxon>Bacteroidia</taxon>
        <taxon>Marinilabiliales</taxon>
        <taxon>Marinilabiliaceae</taxon>
        <taxon>Plebeiibacterium</taxon>
    </lineage>
</organism>
<evidence type="ECO:0000259" key="3">
    <source>
        <dbReference type="Pfam" id="PF18676"/>
    </source>
</evidence>
<gene>
    <name evidence="5" type="ORF">OM075_06375</name>
</gene>
<dbReference type="Pfam" id="PF18657">
    <property type="entry name" value="YDG"/>
    <property type="match status" value="4"/>
</dbReference>
<dbReference type="SUPFAM" id="SSF51126">
    <property type="entry name" value="Pectin lyase-like"/>
    <property type="match status" value="1"/>
</dbReference>
<dbReference type="RefSeq" id="WP_301189656.1">
    <property type="nucleotide sequence ID" value="NZ_JAPDPJ010000010.1"/>
</dbReference>